<feature type="transmembrane region" description="Helical" evidence="1">
    <location>
        <begin position="108"/>
        <end position="128"/>
    </location>
</feature>
<evidence type="ECO:0008006" key="4">
    <source>
        <dbReference type="Google" id="ProtNLM"/>
    </source>
</evidence>
<evidence type="ECO:0000313" key="2">
    <source>
        <dbReference type="EMBL" id="MFD1912095.1"/>
    </source>
</evidence>
<dbReference type="RefSeq" id="WP_390260428.1">
    <property type="nucleotide sequence ID" value="NZ_JBHUGH010000005.1"/>
</dbReference>
<keyword evidence="1" id="KW-1133">Transmembrane helix</keyword>
<keyword evidence="3" id="KW-1185">Reference proteome</keyword>
<keyword evidence="1" id="KW-0812">Transmembrane</keyword>
<feature type="transmembrane region" description="Helical" evidence="1">
    <location>
        <begin position="223"/>
        <end position="241"/>
    </location>
</feature>
<organism evidence="2 3">
    <name type="scientific">Halodurantibacterium flavum</name>
    <dbReference type="NCBI Taxonomy" id="1382802"/>
    <lineage>
        <taxon>Bacteria</taxon>
        <taxon>Pseudomonadati</taxon>
        <taxon>Pseudomonadota</taxon>
        <taxon>Alphaproteobacteria</taxon>
        <taxon>Rhodobacterales</taxon>
        <taxon>Paracoccaceae</taxon>
        <taxon>Halodurantibacterium</taxon>
    </lineage>
</organism>
<accession>A0ABW4S3U0</accession>
<dbReference type="EMBL" id="JBHUGH010000005">
    <property type="protein sequence ID" value="MFD1912095.1"/>
    <property type="molecule type" value="Genomic_DNA"/>
</dbReference>
<sequence>MTETEALFLSLVVVVVLVAAHISASSLRPERWITTEAWRSLAGGVGCGYVFVFVLPELAAHQAQLTPDAPLTMREREVFLTALLGLAAYYGIEAVTRDEGPDMGPLRHRGFWVHMAGFGVYNAIVGFVLAERPANGPGEILAYGGALALHFFANDHHFMNRYDGPYQRHGRWVLSVATIGGWALGVALPGAGGVAGFLFAFLAGGMILNILKQELPSGTKSRFWAFALGVAAYAIVGVIHGR</sequence>
<dbReference type="Proteomes" id="UP001597353">
    <property type="component" value="Unassembled WGS sequence"/>
</dbReference>
<evidence type="ECO:0000256" key="1">
    <source>
        <dbReference type="SAM" id="Phobius"/>
    </source>
</evidence>
<feature type="transmembrane region" description="Helical" evidence="1">
    <location>
        <begin position="78"/>
        <end position="96"/>
    </location>
</feature>
<proteinExistence type="predicted"/>
<feature type="transmembrane region" description="Helical" evidence="1">
    <location>
        <begin position="6"/>
        <end position="25"/>
    </location>
</feature>
<reference evidence="3" key="1">
    <citation type="journal article" date="2019" name="Int. J. Syst. Evol. Microbiol.">
        <title>The Global Catalogue of Microorganisms (GCM) 10K type strain sequencing project: providing services to taxonomists for standard genome sequencing and annotation.</title>
        <authorList>
            <consortium name="The Broad Institute Genomics Platform"/>
            <consortium name="The Broad Institute Genome Sequencing Center for Infectious Disease"/>
            <person name="Wu L."/>
            <person name="Ma J."/>
        </authorList>
    </citation>
    <scope>NUCLEOTIDE SEQUENCE [LARGE SCALE GENOMIC DNA]</scope>
    <source>
        <strain evidence="3">CGMCC 4.7242</strain>
    </source>
</reference>
<protein>
    <recommendedName>
        <fullName evidence="4">ZIP Zinc transporter</fullName>
    </recommendedName>
</protein>
<feature type="transmembrane region" description="Helical" evidence="1">
    <location>
        <begin position="37"/>
        <end position="58"/>
    </location>
</feature>
<name>A0ABW4S3U0_9RHOB</name>
<gene>
    <name evidence="2" type="ORF">ACFSGJ_07690</name>
</gene>
<evidence type="ECO:0000313" key="3">
    <source>
        <dbReference type="Proteomes" id="UP001597353"/>
    </source>
</evidence>
<comment type="caution">
    <text evidence="2">The sequence shown here is derived from an EMBL/GenBank/DDBJ whole genome shotgun (WGS) entry which is preliminary data.</text>
</comment>
<keyword evidence="1" id="KW-0472">Membrane</keyword>